<dbReference type="VEuPathDB" id="FungiDB:ASPGLDRAFT_1135945"/>
<dbReference type="Proteomes" id="UP000184300">
    <property type="component" value="Unassembled WGS sequence"/>
</dbReference>
<name>A0A1L9VTB4_ASPGL</name>
<dbReference type="GeneID" id="34455874"/>
<evidence type="ECO:0000313" key="2">
    <source>
        <dbReference type="Proteomes" id="UP000184300"/>
    </source>
</evidence>
<dbReference type="EMBL" id="KV878891">
    <property type="protein sequence ID" value="OJJ87163.1"/>
    <property type="molecule type" value="Genomic_DNA"/>
</dbReference>
<organism evidence="1 2">
    <name type="scientific">Aspergillus glaucus CBS 516.65</name>
    <dbReference type="NCBI Taxonomy" id="1160497"/>
    <lineage>
        <taxon>Eukaryota</taxon>
        <taxon>Fungi</taxon>
        <taxon>Dikarya</taxon>
        <taxon>Ascomycota</taxon>
        <taxon>Pezizomycotina</taxon>
        <taxon>Eurotiomycetes</taxon>
        <taxon>Eurotiomycetidae</taxon>
        <taxon>Eurotiales</taxon>
        <taxon>Aspergillaceae</taxon>
        <taxon>Aspergillus</taxon>
        <taxon>Aspergillus subgen. Aspergillus</taxon>
    </lineage>
</organism>
<keyword evidence="2" id="KW-1185">Reference proteome</keyword>
<proteinExistence type="predicted"/>
<gene>
    <name evidence="1" type="ORF">ASPGLDRAFT_1135945</name>
</gene>
<sequence>MGMVVQPLTTSAMKIGRENGGNALNAAVEPQQCKYTVDAEMTYANSTRDVLFGTMKQWKNEENDERVLRAVFEFGDYLRETATKMGILLPFIFMNHATATQDPVASYGPKHIARLKDVSKKYYAQQVFQTFQGDGFLLRKV</sequence>
<reference evidence="2" key="1">
    <citation type="journal article" date="2017" name="Genome Biol.">
        <title>Comparative genomics reveals high biological diversity and specific adaptations in the industrially and medically important fungal genus Aspergillus.</title>
        <authorList>
            <person name="de Vries R.P."/>
            <person name="Riley R."/>
            <person name="Wiebenga A."/>
            <person name="Aguilar-Osorio G."/>
            <person name="Amillis S."/>
            <person name="Uchima C.A."/>
            <person name="Anderluh G."/>
            <person name="Asadollahi M."/>
            <person name="Askin M."/>
            <person name="Barry K."/>
            <person name="Battaglia E."/>
            <person name="Bayram O."/>
            <person name="Benocci T."/>
            <person name="Braus-Stromeyer S.A."/>
            <person name="Caldana C."/>
            <person name="Canovas D."/>
            <person name="Cerqueira G.C."/>
            <person name="Chen F."/>
            <person name="Chen W."/>
            <person name="Choi C."/>
            <person name="Clum A."/>
            <person name="Dos Santos R.A."/>
            <person name="Damasio A.R."/>
            <person name="Diallinas G."/>
            <person name="Emri T."/>
            <person name="Fekete E."/>
            <person name="Flipphi M."/>
            <person name="Freyberg S."/>
            <person name="Gallo A."/>
            <person name="Gournas C."/>
            <person name="Habgood R."/>
            <person name="Hainaut M."/>
            <person name="Harispe M.L."/>
            <person name="Henrissat B."/>
            <person name="Hilden K.S."/>
            <person name="Hope R."/>
            <person name="Hossain A."/>
            <person name="Karabika E."/>
            <person name="Karaffa L."/>
            <person name="Karanyi Z."/>
            <person name="Krasevec N."/>
            <person name="Kuo A."/>
            <person name="Kusch H."/>
            <person name="LaButti K."/>
            <person name="Lagendijk E.L."/>
            <person name="Lapidus A."/>
            <person name="Levasseur A."/>
            <person name="Lindquist E."/>
            <person name="Lipzen A."/>
            <person name="Logrieco A.F."/>
            <person name="MacCabe A."/>
            <person name="Maekelae M.R."/>
            <person name="Malavazi I."/>
            <person name="Melin P."/>
            <person name="Meyer V."/>
            <person name="Mielnichuk N."/>
            <person name="Miskei M."/>
            <person name="Molnar A.P."/>
            <person name="Mule G."/>
            <person name="Ngan C.Y."/>
            <person name="Orejas M."/>
            <person name="Orosz E."/>
            <person name="Ouedraogo J.P."/>
            <person name="Overkamp K.M."/>
            <person name="Park H.-S."/>
            <person name="Perrone G."/>
            <person name="Piumi F."/>
            <person name="Punt P.J."/>
            <person name="Ram A.F."/>
            <person name="Ramon A."/>
            <person name="Rauscher S."/>
            <person name="Record E."/>
            <person name="Riano-Pachon D.M."/>
            <person name="Robert V."/>
            <person name="Roehrig J."/>
            <person name="Ruller R."/>
            <person name="Salamov A."/>
            <person name="Salih N.S."/>
            <person name="Samson R.A."/>
            <person name="Sandor E."/>
            <person name="Sanguinetti M."/>
            <person name="Schuetze T."/>
            <person name="Sepcic K."/>
            <person name="Shelest E."/>
            <person name="Sherlock G."/>
            <person name="Sophianopoulou V."/>
            <person name="Squina F.M."/>
            <person name="Sun H."/>
            <person name="Susca A."/>
            <person name="Todd R.B."/>
            <person name="Tsang A."/>
            <person name="Unkles S.E."/>
            <person name="van de Wiele N."/>
            <person name="van Rossen-Uffink D."/>
            <person name="Oliveira J.V."/>
            <person name="Vesth T.C."/>
            <person name="Visser J."/>
            <person name="Yu J.-H."/>
            <person name="Zhou M."/>
            <person name="Andersen M.R."/>
            <person name="Archer D.B."/>
            <person name="Baker S.E."/>
            <person name="Benoit I."/>
            <person name="Brakhage A.A."/>
            <person name="Braus G.H."/>
            <person name="Fischer R."/>
            <person name="Frisvad J.C."/>
            <person name="Goldman G.H."/>
            <person name="Houbraken J."/>
            <person name="Oakley B."/>
            <person name="Pocsi I."/>
            <person name="Scazzocchio C."/>
            <person name="Seiboth B."/>
            <person name="vanKuyk P.A."/>
            <person name="Wortman J."/>
            <person name="Dyer P.S."/>
            <person name="Grigoriev I.V."/>
        </authorList>
    </citation>
    <scope>NUCLEOTIDE SEQUENCE [LARGE SCALE GENOMIC DNA]</scope>
    <source>
        <strain evidence="2">CBS 516.65</strain>
    </source>
</reference>
<dbReference type="RefSeq" id="XP_022403852.1">
    <property type="nucleotide sequence ID" value="XM_022539613.1"/>
</dbReference>
<evidence type="ECO:0000313" key="1">
    <source>
        <dbReference type="EMBL" id="OJJ87163.1"/>
    </source>
</evidence>
<accession>A0A1L9VTB4</accession>
<protein>
    <submittedName>
        <fullName evidence="1">Uncharacterized protein</fullName>
    </submittedName>
</protein>
<dbReference type="AlphaFoldDB" id="A0A1L9VTB4"/>
<dbReference type="OrthoDB" id="2151789at2759"/>
<dbReference type="STRING" id="1160497.A0A1L9VTB4"/>